<dbReference type="NCBIfam" id="TIGR01509">
    <property type="entry name" value="HAD-SF-IA-v3"/>
    <property type="match status" value="1"/>
</dbReference>
<dbReference type="SUPFAM" id="SSF56784">
    <property type="entry name" value="HAD-like"/>
    <property type="match status" value="1"/>
</dbReference>
<organism evidence="1 2">
    <name type="scientific">Conoideocrella luteorostrata</name>
    <dbReference type="NCBI Taxonomy" id="1105319"/>
    <lineage>
        <taxon>Eukaryota</taxon>
        <taxon>Fungi</taxon>
        <taxon>Dikarya</taxon>
        <taxon>Ascomycota</taxon>
        <taxon>Pezizomycotina</taxon>
        <taxon>Sordariomycetes</taxon>
        <taxon>Hypocreomycetidae</taxon>
        <taxon>Hypocreales</taxon>
        <taxon>Clavicipitaceae</taxon>
        <taxon>Conoideocrella</taxon>
    </lineage>
</organism>
<dbReference type="InterPro" id="IPR006439">
    <property type="entry name" value="HAD-SF_hydro_IA"/>
</dbReference>
<protein>
    <submittedName>
        <fullName evidence="1">Uncharacterized protein</fullName>
    </submittedName>
</protein>
<accession>A0AAJ0CAB2</accession>
<dbReference type="PANTHER" id="PTHR43611">
    <property type="entry name" value="ALPHA-D-GLUCOSE 1-PHOSPHATE PHOSPHATASE"/>
    <property type="match status" value="1"/>
</dbReference>
<dbReference type="EMBL" id="JASWJB010000711">
    <property type="protein sequence ID" value="KAK2589418.1"/>
    <property type="molecule type" value="Genomic_DNA"/>
</dbReference>
<dbReference type="SFLD" id="SFLDS00003">
    <property type="entry name" value="Haloacid_Dehalogenase"/>
    <property type="match status" value="1"/>
</dbReference>
<dbReference type="Proteomes" id="UP001251528">
    <property type="component" value="Unassembled WGS sequence"/>
</dbReference>
<reference evidence="1" key="1">
    <citation type="submission" date="2023-06" db="EMBL/GenBank/DDBJ databases">
        <title>Conoideocrella luteorostrata (Hypocreales: Clavicipitaceae), a potential biocontrol fungus for elongate hemlock scale in United States Christmas tree production areas.</title>
        <authorList>
            <person name="Barrett H."/>
            <person name="Lovett B."/>
            <person name="Macias A.M."/>
            <person name="Stajich J.E."/>
            <person name="Kasson M.T."/>
        </authorList>
    </citation>
    <scope>NUCLEOTIDE SEQUENCE</scope>
    <source>
        <strain evidence="1">ARSEF 14590</strain>
    </source>
</reference>
<dbReference type="GO" id="GO:0016791">
    <property type="term" value="F:phosphatase activity"/>
    <property type="evidence" value="ECO:0007669"/>
    <property type="project" value="UniProtKB-ARBA"/>
</dbReference>
<keyword evidence="2" id="KW-1185">Reference proteome</keyword>
<comment type="caution">
    <text evidence="1">The sequence shown here is derived from an EMBL/GenBank/DDBJ whole genome shotgun (WGS) entry which is preliminary data.</text>
</comment>
<dbReference type="Gene3D" id="3.40.50.1000">
    <property type="entry name" value="HAD superfamily/HAD-like"/>
    <property type="match status" value="1"/>
</dbReference>
<name>A0AAJ0CAB2_9HYPO</name>
<dbReference type="InterPro" id="IPR036412">
    <property type="entry name" value="HAD-like_sf"/>
</dbReference>
<gene>
    <name evidence="1" type="ORF">QQS21_012904</name>
</gene>
<dbReference type="CDD" id="cd02603">
    <property type="entry name" value="HAD_sEH-N_like"/>
    <property type="match status" value="1"/>
</dbReference>
<dbReference type="AlphaFoldDB" id="A0AAJ0CAB2"/>
<evidence type="ECO:0000313" key="1">
    <source>
        <dbReference type="EMBL" id="KAK2589418.1"/>
    </source>
</evidence>
<dbReference type="PANTHER" id="PTHR43611:SF3">
    <property type="entry name" value="FLAVIN MONONUCLEOTIDE HYDROLASE 1, CHLOROPLATIC"/>
    <property type="match status" value="1"/>
</dbReference>
<evidence type="ECO:0000313" key="2">
    <source>
        <dbReference type="Proteomes" id="UP001251528"/>
    </source>
</evidence>
<dbReference type="InterPro" id="IPR023214">
    <property type="entry name" value="HAD_sf"/>
</dbReference>
<dbReference type="SFLD" id="SFLDG01129">
    <property type="entry name" value="C1.5:_HAD__Beta-PGM__Phosphata"/>
    <property type="match status" value="1"/>
</dbReference>
<dbReference type="Pfam" id="PF00702">
    <property type="entry name" value="Hydrolase"/>
    <property type="match status" value="1"/>
</dbReference>
<sequence length="225" mass="25220">MSPKYKAVIFDIGDVLFTWSTSAVTAVSAKIIHSMVNHPVWSEFERGEIAANTCYDRLANAFSISNGQEVADAFQQARASLAPDSAMIELLHRIRQETGVNTESNHDQVALYAMSNISKEDYDFIRGLDAPWHLFDNVFASGYAGMRKPEPRFYKFVLRQINLEECPGDVIFVDDKLENIEAAREVGLHGVHFDGASKTAYEVERLLNFRDAPVPSRNAPIPKHS</sequence>
<proteinExistence type="predicted"/>